<dbReference type="SUPFAM" id="SSF81901">
    <property type="entry name" value="HCP-like"/>
    <property type="match status" value="1"/>
</dbReference>
<sequence>MYNQYKYNNLNKSIGYYKLSCDKNYDNACINLAKIYAENFDENKTAFDLLKKSCDNGSFLACENLGIYYLTGVGTTKDINKSIKYFTFACENNISISCIKLATLYSSSEFDMLDEKKLIVYIINLAV</sequence>
<dbReference type="SMART" id="SM00671">
    <property type="entry name" value="SEL1"/>
    <property type="match status" value="2"/>
</dbReference>
<name>A0A7M1LID6_9BACT</name>
<evidence type="ECO:0000256" key="1">
    <source>
        <dbReference type="ARBA" id="ARBA00001526"/>
    </source>
</evidence>
<keyword evidence="7" id="KW-1015">Disulfide bond</keyword>
<evidence type="ECO:0000256" key="4">
    <source>
        <dbReference type="ARBA" id="ARBA00022737"/>
    </source>
</evidence>
<keyword evidence="5" id="KW-0378">Hydrolase</keyword>
<evidence type="ECO:0000256" key="2">
    <source>
        <dbReference type="ARBA" id="ARBA00008486"/>
    </source>
</evidence>
<dbReference type="PANTHER" id="PTHR13891">
    <property type="entry name" value="CYTOCHROME C OXIDASE ASSEMBLY FACTOR 7"/>
    <property type="match status" value="1"/>
</dbReference>
<dbReference type="AlphaFoldDB" id="A0A7M1LID6"/>
<reference evidence="9 10" key="1">
    <citation type="submission" date="2020-10" db="EMBL/GenBank/DDBJ databases">
        <title>Campylobacter and Helicobacter PacBio genomes.</title>
        <authorList>
            <person name="Lane C."/>
        </authorList>
    </citation>
    <scope>NUCLEOTIDE SEQUENCE [LARGE SCALE GENOMIC DNA]</scope>
    <source>
        <strain evidence="9 10">2016D-0077</strain>
    </source>
</reference>
<evidence type="ECO:0000256" key="7">
    <source>
        <dbReference type="ARBA" id="ARBA00023157"/>
    </source>
</evidence>
<dbReference type="Gene3D" id="1.25.40.10">
    <property type="entry name" value="Tetratricopeptide repeat domain"/>
    <property type="match status" value="1"/>
</dbReference>
<dbReference type="RefSeq" id="WP_081755094.1">
    <property type="nucleotide sequence ID" value="NZ_CP053842.1"/>
</dbReference>
<comment type="similarity">
    <text evidence="2">Belongs to the hcp beta-lactamase family.</text>
</comment>
<evidence type="ECO:0000256" key="8">
    <source>
        <dbReference type="ARBA" id="ARBA00023251"/>
    </source>
</evidence>
<evidence type="ECO:0000313" key="9">
    <source>
        <dbReference type="EMBL" id="QOQ88180.1"/>
    </source>
</evidence>
<dbReference type="EMBL" id="CP063078">
    <property type="protein sequence ID" value="QOQ88180.1"/>
    <property type="molecule type" value="Genomic_DNA"/>
</dbReference>
<keyword evidence="10" id="KW-1185">Reference proteome</keyword>
<dbReference type="InterPro" id="IPR006597">
    <property type="entry name" value="Sel1-like"/>
</dbReference>
<gene>
    <name evidence="9" type="ORF">IMC76_06780</name>
</gene>
<keyword evidence="6" id="KW-0802">TPR repeat</keyword>
<dbReference type="Pfam" id="PF08238">
    <property type="entry name" value="Sel1"/>
    <property type="match status" value="3"/>
</dbReference>
<keyword evidence="8" id="KW-0046">Antibiotic resistance</keyword>
<protein>
    <recommendedName>
        <fullName evidence="3">beta-lactamase</fullName>
        <ecNumber evidence="3">3.5.2.6</ecNumber>
    </recommendedName>
</protein>
<comment type="catalytic activity">
    <reaction evidence="1">
        <text>a beta-lactam + H2O = a substituted beta-amino acid</text>
        <dbReference type="Rhea" id="RHEA:20401"/>
        <dbReference type="ChEBI" id="CHEBI:15377"/>
        <dbReference type="ChEBI" id="CHEBI:35627"/>
        <dbReference type="ChEBI" id="CHEBI:140347"/>
        <dbReference type="EC" id="3.5.2.6"/>
    </reaction>
</comment>
<evidence type="ECO:0000313" key="10">
    <source>
        <dbReference type="Proteomes" id="UP000594749"/>
    </source>
</evidence>
<dbReference type="EC" id="3.5.2.6" evidence="3"/>
<evidence type="ECO:0000256" key="5">
    <source>
        <dbReference type="ARBA" id="ARBA00022801"/>
    </source>
</evidence>
<dbReference type="GO" id="GO:0008800">
    <property type="term" value="F:beta-lactamase activity"/>
    <property type="evidence" value="ECO:0007669"/>
    <property type="project" value="UniProtKB-EC"/>
</dbReference>
<evidence type="ECO:0000256" key="6">
    <source>
        <dbReference type="ARBA" id="ARBA00022803"/>
    </source>
</evidence>
<dbReference type="InterPro" id="IPR011990">
    <property type="entry name" value="TPR-like_helical_dom_sf"/>
</dbReference>
<organism evidence="9 10">
    <name type="scientific">Campylobacter corcagiensis</name>
    <dbReference type="NCBI Taxonomy" id="1448857"/>
    <lineage>
        <taxon>Bacteria</taxon>
        <taxon>Pseudomonadati</taxon>
        <taxon>Campylobacterota</taxon>
        <taxon>Epsilonproteobacteria</taxon>
        <taxon>Campylobacterales</taxon>
        <taxon>Campylobacteraceae</taxon>
        <taxon>Campylobacter</taxon>
    </lineage>
</organism>
<dbReference type="GO" id="GO:0046677">
    <property type="term" value="P:response to antibiotic"/>
    <property type="evidence" value="ECO:0007669"/>
    <property type="project" value="UniProtKB-KW"/>
</dbReference>
<dbReference type="PANTHER" id="PTHR13891:SF1">
    <property type="entry name" value="CYTOCHROME C OXIDASE ASSEMBLY FACTOR 7"/>
    <property type="match status" value="1"/>
</dbReference>
<dbReference type="InterPro" id="IPR040239">
    <property type="entry name" value="HcpB-like"/>
</dbReference>
<dbReference type="OrthoDB" id="9772133at2"/>
<keyword evidence="4" id="KW-0677">Repeat</keyword>
<dbReference type="Proteomes" id="UP000594749">
    <property type="component" value="Chromosome"/>
</dbReference>
<evidence type="ECO:0000256" key="3">
    <source>
        <dbReference type="ARBA" id="ARBA00012865"/>
    </source>
</evidence>
<accession>A0A7M1LID6</accession>
<proteinExistence type="inferred from homology"/>